<dbReference type="EMBL" id="MCFK01002200">
    <property type="protein sequence ID" value="RKF63992.1"/>
    <property type="molecule type" value="Genomic_DNA"/>
</dbReference>
<comment type="caution">
    <text evidence="1">The sequence shown here is derived from an EMBL/GenBank/DDBJ whole genome shotgun (WGS) entry which is preliminary data.</text>
</comment>
<proteinExistence type="predicted"/>
<keyword evidence="2" id="KW-1185">Reference proteome</keyword>
<sequence>MVYKNKTNDVLDAINSIKENIDSLSEEIDTSKGDKSHCLELEEFICNLKAYIRELSDIYKKYCKKHDEISENHMENSKKLFESYKEEFTNAFNKAKEISENIEKKSCNFDGSLTTTAQTRTVWVYTLLKLCRDFLTYIT</sequence>
<dbReference type="Proteomes" id="UP000286134">
    <property type="component" value="Unassembled WGS sequence"/>
</dbReference>
<evidence type="ECO:0000313" key="2">
    <source>
        <dbReference type="Proteomes" id="UP000286134"/>
    </source>
</evidence>
<evidence type="ECO:0000313" key="1">
    <source>
        <dbReference type="EMBL" id="RKF63992.1"/>
    </source>
</evidence>
<organism evidence="1 2">
    <name type="scientific">Erysiphe neolycopersici</name>
    <dbReference type="NCBI Taxonomy" id="212602"/>
    <lineage>
        <taxon>Eukaryota</taxon>
        <taxon>Fungi</taxon>
        <taxon>Dikarya</taxon>
        <taxon>Ascomycota</taxon>
        <taxon>Pezizomycotina</taxon>
        <taxon>Leotiomycetes</taxon>
        <taxon>Erysiphales</taxon>
        <taxon>Erysiphaceae</taxon>
        <taxon>Erysiphe</taxon>
    </lineage>
</organism>
<accession>A0A420I2T8</accession>
<dbReference type="AlphaFoldDB" id="A0A420I2T8"/>
<name>A0A420I2T8_9PEZI</name>
<reference evidence="1 2" key="1">
    <citation type="journal article" date="2018" name="BMC Genomics">
        <title>Comparative genome analyses reveal sequence features reflecting distinct modes of host-adaptation between dicot and monocot powdery mildew.</title>
        <authorList>
            <person name="Wu Y."/>
            <person name="Ma X."/>
            <person name="Pan Z."/>
            <person name="Kale S.D."/>
            <person name="Song Y."/>
            <person name="King H."/>
            <person name="Zhang Q."/>
            <person name="Presley C."/>
            <person name="Deng X."/>
            <person name="Wei C.I."/>
            <person name="Xiao S."/>
        </authorList>
    </citation>
    <scope>NUCLEOTIDE SEQUENCE [LARGE SCALE GENOMIC DNA]</scope>
    <source>
        <strain evidence="1">UMSG2</strain>
    </source>
</reference>
<dbReference type="OrthoDB" id="10470011at2759"/>
<protein>
    <submittedName>
        <fullName evidence="1">Uncharacterized protein</fullName>
    </submittedName>
</protein>
<gene>
    <name evidence="1" type="ORF">OnM2_021018</name>
</gene>